<evidence type="ECO:0000256" key="1">
    <source>
        <dbReference type="SAM" id="MobiDB-lite"/>
    </source>
</evidence>
<comment type="caution">
    <text evidence="2">The sequence shown here is derived from an EMBL/GenBank/DDBJ whole genome shotgun (WGS) entry which is preliminary data.</text>
</comment>
<organism evidence="2 3">
    <name type="scientific">Plutella xylostella</name>
    <name type="common">Diamondback moth</name>
    <name type="synonym">Plutella maculipennis</name>
    <dbReference type="NCBI Taxonomy" id="51655"/>
    <lineage>
        <taxon>Eukaryota</taxon>
        <taxon>Metazoa</taxon>
        <taxon>Ecdysozoa</taxon>
        <taxon>Arthropoda</taxon>
        <taxon>Hexapoda</taxon>
        <taxon>Insecta</taxon>
        <taxon>Pterygota</taxon>
        <taxon>Neoptera</taxon>
        <taxon>Endopterygota</taxon>
        <taxon>Lepidoptera</taxon>
        <taxon>Glossata</taxon>
        <taxon>Ditrysia</taxon>
        <taxon>Yponomeutoidea</taxon>
        <taxon>Plutellidae</taxon>
        <taxon>Plutella</taxon>
    </lineage>
</organism>
<feature type="region of interest" description="Disordered" evidence="1">
    <location>
        <begin position="1670"/>
        <end position="1698"/>
    </location>
</feature>
<feature type="region of interest" description="Disordered" evidence="1">
    <location>
        <begin position="1597"/>
        <end position="1652"/>
    </location>
</feature>
<reference evidence="2 3" key="1">
    <citation type="submission" date="2021-06" db="EMBL/GenBank/DDBJ databases">
        <title>A haploid diamondback moth (Plutella xylostella L.) genome assembly resolves 31 chromosomes and identifies a diamide resistance mutation.</title>
        <authorList>
            <person name="Ward C.M."/>
            <person name="Perry K.D."/>
            <person name="Baker G."/>
            <person name="Powis K."/>
            <person name="Heckel D.G."/>
            <person name="Baxter S.W."/>
        </authorList>
    </citation>
    <scope>NUCLEOTIDE SEQUENCE [LARGE SCALE GENOMIC DNA]</scope>
    <source>
        <strain evidence="2 3">LV</strain>
        <tissue evidence="2">Single pupa</tissue>
    </source>
</reference>
<gene>
    <name evidence="2" type="ORF">JYU34_022561</name>
</gene>
<protein>
    <submittedName>
        <fullName evidence="2">Uncharacterized protein</fullName>
    </submittedName>
</protein>
<name>A0ABQ7PRI6_PLUXY</name>
<keyword evidence="3" id="KW-1185">Reference proteome</keyword>
<evidence type="ECO:0000313" key="3">
    <source>
        <dbReference type="Proteomes" id="UP000823941"/>
    </source>
</evidence>
<feature type="compositionally biased region" description="Low complexity" evidence="1">
    <location>
        <begin position="1614"/>
        <end position="1623"/>
    </location>
</feature>
<accession>A0ABQ7PRI6</accession>
<feature type="compositionally biased region" description="Polar residues" evidence="1">
    <location>
        <begin position="1016"/>
        <end position="1026"/>
    </location>
</feature>
<feature type="region of interest" description="Disordered" evidence="1">
    <location>
        <begin position="1005"/>
        <end position="1027"/>
    </location>
</feature>
<dbReference type="EMBL" id="JAHIBW010000033">
    <property type="protein sequence ID" value="KAG7295024.1"/>
    <property type="molecule type" value="Genomic_DNA"/>
</dbReference>
<feature type="compositionally biased region" description="Acidic residues" evidence="1">
    <location>
        <begin position="10"/>
        <end position="19"/>
    </location>
</feature>
<evidence type="ECO:0000313" key="2">
    <source>
        <dbReference type="EMBL" id="KAG7295024.1"/>
    </source>
</evidence>
<dbReference type="Proteomes" id="UP000823941">
    <property type="component" value="Unassembled WGS sequence"/>
</dbReference>
<feature type="region of interest" description="Disordered" evidence="1">
    <location>
        <begin position="1"/>
        <end position="34"/>
    </location>
</feature>
<sequence length="1751" mass="200753">MVILDRKVDDEETHDDDDDGRPTRDYETDDCGCGQDRIESKEAVTPKKNYKTSELISSSDRSCTGVPEIEEQYSTCKNCELLTNKTRNIKLTSASTSNNPHDVKMMEVIRKAQQKDRAQEKPCEHCEYSKYLKISNREKHCCLGGEPSTSTPVMNHYDEQNRRKTRKMPCNQCGSQEKCNKNEKIHNFGDKPTRDLKIQRKADDCFKIIQKTLRQMEARAQGNKFGGDVCNNELCSKLSIVNNCIRNVSLTSVPSSSKIAEPINNMPEDVHRFIRNKIIEKTPRNDLYAEEVTVAVLDWSNKIPIYQGQNGCKLSLKKENIEMLIRNILKLSKHINDSDYEYLVIVSIEKCLEALPLWFPAERRDAVEYKNEIMRDLLEAVNKINNKLLRQKFRECCIHVATEKELMNRFYLKAYHNTKQNKSADRKRVLATTRSIKHKNITPYLEKVKKTNKCKSEYETENMLRAKIYNWFDEVQRIDNNRIRNEVTNIILNHLKPLMNRHNVDSTKRRESVYKLLHTIFKELPITICCKKNKTMDFKTVAQELTDRLVTSQRFINYSTKYVYQTSNASLFEPTEPMPAKKDRILTEVNKYFNELEIEADDESIEAIVSILYTQQNRLFAQEVDTELKEALQNIGISEEIIPEYVQKLTDIVRTLADEPSADVTVSEDIEDEGTNKKYIRCNYGITRNLTDCLQKYLNMYAQSDKFTKDAVTKRMVTEFEKLEYDESSVDDERITTITFQRKLDIVREVSEWLRTIPLETTFNAPTNYNRAVLVTEMAEDIFDVLESFSTDELNDLINLWMPELPVLQTHTEQLDTMRTFLIFRLENLKRSARTRHAIVPEVADGKSDVELFQDFVEPYFVVKQALGDDVATQAAMIHQLAHALKDVRDFQLARRLMKVSERNQSVRRFSMELEFIKHISEWLKHIPTKEIVNEAERKERMTLISNLAEYLGKAKDSNLDHPIPEAEITKHVSIFLDKVLVPTVGKDNYVSYISDLKGHLTRNWHENPATEPQGFPSQTGVPQQDRSAELRKHYIGNDTDYGTFSENVPKSPSQEEMALPLPEEDQQKNCVDLLYDVIEEWCQGLPLEEATRQDEIRNSDLKAQMELRLVLQISEINRDDNIFNNPNTYDERLDYIITELLNAVTPNPRLETLKPALKDDLKQSILTLRPEIQKGRDRYRFKEQLRMTVERATQRTFELSSEMRAQMDVICEEIINDFIEYTYANNKARLKSKAMQTIEKALSHTNSPHEHAKRLFAALSQINAPIYESIYCEIGEIRMKREIAIWLKRIPQTDSNHVQTTIRQKIKSALAKKLYGLESTQTTENNMRPAIYKALKKMGVEQDNDQLVEELLVRLRNSKTQRYQQDPIIVDEVPSYASSFDRNLPQSDPPIIEPRVQSPQNQHQRAASALGLELLQNTLNPGIPLATIPQSSGIHSTLNPGMQLAPIPQSSGLHRTQNPGIPLAPIPQSSGLHRTQNPVMPLAPIPQSSGLHSTLNPGLPLAPIPQSSGLHSTQYPGMPIAPIAQSARKTWQRQTPAIAPGVALDPTGCGGICQTSQAISARTPAVPIIQTMPIPAPISAPIYRENPTNPANMPPAISAPIFRENPRSPANIPPSSLTVTSPSLPPQLRTQSRPRQLPRLDVPPDRLATNPENINVDHEYVVQDGFGFSTPNDRGIPARQVGAPRKPPAKYDRPTKRTKLNKDTEKVKHPCRCPKDDDRRPMPCDYHMPGLYMPPPMPPPMPPYGIYYYY</sequence>
<proteinExistence type="predicted"/>